<reference evidence="7 8" key="1">
    <citation type="submission" date="2018-01" db="EMBL/GenBank/DDBJ databases">
        <title>Complete genome sequence of Salinigranum rubrum GX10T, an extremely halophilic archaeon isolated from a marine solar saltern.</title>
        <authorList>
            <person name="Han S."/>
        </authorList>
    </citation>
    <scope>NUCLEOTIDE SEQUENCE [LARGE SCALE GENOMIC DNA]</scope>
    <source>
        <strain evidence="7 8">GX10</strain>
    </source>
</reference>
<dbReference type="CDD" id="cd06581">
    <property type="entry name" value="TM_PBP1_LivM_like"/>
    <property type="match status" value="1"/>
</dbReference>
<dbReference type="GO" id="GO:0015658">
    <property type="term" value="F:branched-chain amino acid transmembrane transporter activity"/>
    <property type="evidence" value="ECO:0007669"/>
    <property type="project" value="InterPro"/>
</dbReference>
<evidence type="ECO:0000256" key="3">
    <source>
        <dbReference type="ARBA" id="ARBA00022692"/>
    </source>
</evidence>
<keyword evidence="4 6" id="KW-1133">Transmembrane helix</keyword>
<sequence>MTVLDTLQNGINRTTGRLKQDVRSRNGVIFMIAGVLALLAPVLVGGYTLDLVMQLIILVLVVTSWIFIAGYFGMFSFAHAALYGIGAYAAVLLAGEAGLHPLVGVLLGGVVAGILSIPIALPVLRLSGAYVGMVTLAFAEIVFRLVIVFRDVTGGPTGYTSFPALFGGNRIALYYFVFVLVGALLLVQYGLLVNRFGLVARAIREAPDAARMLGNNVPRYKLAGFIIGSSIAGVAGGLQAHTVLIISPPMIEVNRMIEFMAMGIIGGFRTISGGVFGAVIVFGLSEGLRDLGEVRLVIWSIMLIVVTIYFPNGIAGSSLDPRERLRELLDRDNWSGWPID</sequence>
<gene>
    <name evidence="7" type="ORF">C2R22_00865</name>
</gene>
<protein>
    <recommendedName>
        <fullName evidence="9">Branched-chain amino acid ABC transporter permease</fullName>
    </recommendedName>
</protein>
<dbReference type="Proteomes" id="UP000236584">
    <property type="component" value="Chromosome"/>
</dbReference>
<evidence type="ECO:0000256" key="1">
    <source>
        <dbReference type="ARBA" id="ARBA00004651"/>
    </source>
</evidence>
<feature type="transmembrane region" description="Helical" evidence="6">
    <location>
        <begin position="51"/>
        <end position="71"/>
    </location>
</feature>
<dbReference type="RefSeq" id="WP_103423894.1">
    <property type="nucleotide sequence ID" value="NZ_CP026309.1"/>
</dbReference>
<dbReference type="Pfam" id="PF02653">
    <property type="entry name" value="BPD_transp_2"/>
    <property type="match status" value="1"/>
</dbReference>
<proteinExistence type="predicted"/>
<evidence type="ECO:0000256" key="4">
    <source>
        <dbReference type="ARBA" id="ARBA00022989"/>
    </source>
</evidence>
<feature type="transmembrane region" description="Helical" evidence="6">
    <location>
        <begin position="130"/>
        <end position="150"/>
    </location>
</feature>
<feature type="transmembrane region" description="Helical" evidence="6">
    <location>
        <begin position="27"/>
        <end position="44"/>
    </location>
</feature>
<feature type="transmembrane region" description="Helical" evidence="6">
    <location>
        <begin position="77"/>
        <end position="95"/>
    </location>
</feature>
<evidence type="ECO:0000256" key="2">
    <source>
        <dbReference type="ARBA" id="ARBA00022475"/>
    </source>
</evidence>
<dbReference type="EMBL" id="CP026309">
    <property type="protein sequence ID" value="AUV80386.1"/>
    <property type="molecule type" value="Genomic_DNA"/>
</dbReference>
<keyword evidence="2" id="KW-1003">Cell membrane</keyword>
<feature type="transmembrane region" description="Helical" evidence="6">
    <location>
        <begin position="171"/>
        <end position="191"/>
    </location>
</feature>
<dbReference type="InterPro" id="IPR043428">
    <property type="entry name" value="LivM-like"/>
</dbReference>
<feature type="transmembrane region" description="Helical" evidence="6">
    <location>
        <begin position="259"/>
        <end position="284"/>
    </location>
</feature>
<comment type="subcellular location">
    <subcellularLocation>
        <location evidence="1">Cell membrane</location>
        <topology evidence="1">Multi-pass membrane protein</topology>
    </subcellularLocation>
</comment>
<feature type="transmembrane region" description="Helical" evidence="6">
    <location>
        <begin position="296"/>
        <end position="316"/>
    </location>
</feature>
<dbReference type="PANTHER" id="PTHR30482">
    <property type="entry name" value="HIGH-AFFINITY BRANCHED-CHAIN AMINO ACID TRANSPORT SYSTEM PERMEASE"/>
    <property type="match status" value="1"/>
</dbReference>
<dbReference type="PANTHER" id="PTHR30482:SF10">
    <property type="entry name" value="HIGH-AFFINITY BRANCHED-CHAIN AMINO ACID TRANSPORT PROTEIN BRAE"/>
    <property type="match status" value="1"/>
</dbReference>
<feature type="transmembrane region" description="Helical" evidence="6">
    <location>
        <begin position="222"/>
        <end position="247"/>
    </location>
</feature>
<evidence type="ECO:0000256" key="6">
    <source>
        <dbReference type="SAM" id="Phobius"/>
    </source>
</evidence>
<dbReference type="AlphaFoldDB" id="A0A2I8VEN8"/>
<keyword evidence="3 6" id="KW-0812">Transmembrane</keyword>
<dbReference type="GeneID" id="35590596"/>
<name>A0A2I8VEN8_9EURY</name>
<dbReference type="GO" id="GO:0005886">
    <property type="term" value="C:plasma membrane"/>
    <property type="evidence" value="ECO:0007669"/>
    <property type="project" value="UniProtKB-SubCell"/>
</dbReference>
<organism evidence="7 8">
    <name type="scientific">Salinigranum rubrum</name>
    <dbReference type="NCBI Taxonomy" id="755307"/>
    <lineage>
        <taxon>Archaea</taxon>
        <taxon>Methanobacteriati</taxon>
        <taxon>Methanobacteriota</taxon>
        <taxon>Stenosarchaea group</taxon>
        <taxon>Halobacteria</taxon>
        <taxon>Halobacteriales</taxon>
        <taxon>Haloferacaceae</taxon>
        <taxon>Salinigranum</taxon>
    </lineage>
</organism>
<keyword evidence="8" id="KW-1185">Reference proteome</keyword>
<keyword evidence="5 6" id="KW-0472">Membrane</keyword>
<dbReference type="OrthoDB" id="30958at2157"/>
<dbReference type="KEGG" id="srub:C2R22_00865"/>
<evidence type="ECO:0000256" key="5">
    <source>
        <dbReference type="ARBA" id="ARBA00023136"/>
    </source>
</evidence>
<accession>A0A2I8VEN8</accession>
<dbReference type="InterPro" id="IPR001851">
    <property type="entry name" value="ABC_transp_permease"/>
</dbReference>
<evidence type="ECO:0008006" key="9">
    <source>
        <dbReference type="Google" id="ProtNLM"/>
    </source>
</evidence>
<feature type="transmembrane region" description="Helical" evidence="6">
    <location>
        <begin position="102"/>
        <end position="124"/>
    </location>
</feature>
<evidence type="ECO:0000313" key="7">
    <source>
        <dbReference type="EMBL" id="AUV80386.1"/>
    </source>
</evidence>
<evidence type="ECO:0000313" key="8">
    <source>
        <dbReference type="Proteomes" id="UP000236584"/>
    </source>
</evidence>